<evidence type="ECO:0000313" key="18">
    <source>
        <dbReference type="EMBL" id="TCO74873.1"/>
    </source>
</evidence>
<evidence type="ECO:0000256" key="2">
    <source>
        <dbReference type="ARBA" id="ARBA00012108"/>
    </source>
</evidence>
<keyword evidence="6 13" id="KW-0227">DNA damage</keyword>
<dbReference type="SMART" id="SM00479">
    <property type="entry name" value="EXOIII"/>
    <property type="match status" value="1"/>
</dbReference>
<evidence type="ECO:0000256" key="8">
    <source>
        <dbReference type="ARBA" id="ARBA00022839"/>
    </source>
</evidence>
<dbReference type="PANTHER" id="PTHR11046:SF11">
    <property type="entry name" value="EXODEOXYRIBONUCLEASE I"/>
    <property type="match status" value="1"/>
</dbReference>
<dbReference type="InterPro" id="IPR034747">
    <property type="entry name" value="EXOI_SH3"/>
</dbReference>
<dbReference type="Gene3D" id="3.30.1520.20">
    <property type="entry name" value="Exonuclease ExoI, domain 2"/>
    <property type="match status" value="1"/>
</dbReference>
<dbReference type="GO" id="GO:0008310">
    <property type="term" value="F:single-stranded DNA 3'-5' DNA exonuclease activity"/>
    <property type="evidence" value="ECO:0007669"/>
    <property type="project" value="UniProtKB-EC"/>
</dbReference>
<accession>A0A4R2KME6</accession>
<organism evidence="18 19">
    <name type="scientific">Chromatocurvus halotolerans</name>
    <dbReference type="NCBI Taxonomy" id="1132028"/>
    <lineage>
        <taxon>Bacteria</taxon>
        <taxon>Pseudomonadati</taxon>
        <taxon>Pseudomonadota</taxon>
        <taxon>Gammaproteobacteria</taxon>
        <taxon>Cellvibrionales</taxon>
        <taxon>Halieaceae</taxon>
        <taxon>Chromatocurvus</taxon>
    </lineage>
</organism>
<comment type="cofactor">
    <cofactor evidence="15">
        <name>Mg(2+)</name>
        <dbReference type="ChEBI" id="CHEBI:18420"/>
    </cofactor>
    <text evidence="15">Binds 2 Mg(2+) ions per monomer.</text>
</comment>
<feature type="domain" description="ExoI C-terminal" evidence="17">
    <location>
        <begin position="359"/>
        <end position="482"/>
    </location>
</feature>
<evidence type="ECO:0000256" key="5">
    <source>
        <dbReference type="ARBA" id="ARBA00022723"/>
    </source>
</evidence>
<dbReference type="Pfam" id="PF00929">
    <property type="entry name" value="RNase_T"/>
    <property type="match status" value="1"/>
</dbReference>
<feature type="binding site" evidence="15">
    <location>
        <position position="181"/>
    </location>
    <ligand>
        <name>Mg(2+)</name>
        <dbReference type="ChEBI" id="CHEBI:18420"/>
        <label>2</label>
    </ligand>
</feature>
<keyword evidence="11 13" id="KW-0234">DNA repair</keyword>
<keyword evidence="5 15" id="KW-0479">Metal-binding</keyword>
<keyword evidence="10" id="KW-0238">DNA-binding</keyword>
<comment type="catalytic activity">
    <reaction evidence="1 13">
        <text>Exonucleolytic cleavage in the 3'- to 5'-direction to yield nucleoside 5'-phosphates.</text>
        <dbReference type="EC" id="3.1.11.1"/>
    </reaction>
</comment>
<dbReference type="InterPro" id="IPR022894">
    <property type="entry name" value="Oligoribonuclease"/>
</dbReference>
<dbReference type="PROSITE" id="PS51784">
    <property type="entry name" value="EXOI_SH3"/>
    <property type="match status" value="1"/>
</dbReference>
<feature type="binding site" evidence="15">
    <location>
        <position position="10"/>
    </location>
    <ligand>
        <name>Mg(2+)</name>
        <dbReference type="ChEBI" id="CHEBI:18420"/>
        <label>1</label>
    </ligand>
</feature>
<evidence type="ECO:0000256" key="3">
    <source>
        <dbReference type="ARBA" id="ARBA00019900"/>
    </source>
</evidence>
<dbReference type="Gene3D" id="1.10.287.1240">
    <property type="match status" value="1"/>
</dbReference>
<evidence type="ECO:0000256" key="1">
    <source>
        <dbReference type="ARBA" id="ARBA00000563"/>
    </source>
</evidence>
<evidence type="ECO:0000256" key="13">
    <source>
        <dbReference type="PIRNR" id="PIRNR000977"/>
    </source>
</evidence>
<reference evidence="18 19" key="1">
    <citation type="submission" date="2019-03" db="EMBL/GenBank/DDBJ databases">
        <title>Genomic Encyclopedia of Type Strains, Phase IV (KMG-IV): sequencing the most valuable type-strain genomes for metagenomic binning, comparative biology and taxonomic classification.</title>
        <authorList>
            <person name="Goeker M."/>
        </authorList>
    </citation>
    <scope>NUCLEOTIDE SEQUENCE [LARGE SCALE GENOMIC DNA]</scope>
    <source>
        <strain evidence="18 19">DSM 23344</strain>
    </source>
</reference>
<evidence type="ECO:0000256" key="12">
    <source>
        <dbReference type="ARBA" id="ARBA00046792"/>
    </source>
</evidence>
<keyword evidence="8 13" id="KW-0269">Exonuclease</keyword>
<evidence type="ECO:0000259" key="16">
    <source>
        <dbReference type="PROSITE" id="PS51784"/>
    </source>
</evidence>
<evidence type="ECO:0000256" key="7">
    <source>
        <dbReference type="ARBA" id="ARBA00022801"/>
    </source>
</evidence>
<feature type="binding site" evidence="14">
    <location>
        <position position="160"/>
    </location>
    <ligand>
        <name>substrate</name>
    </ligand>
</feature>
<dbReference type="Pfam" id="PF26016">
    <property type="entry name" value="ExoI_C"/>
    <property type="match status" value="1"/>
</dbReference>
<dbReference type="InterPro" id="IPR013520">
    <property type="entry name" value="Ribonucl_H"/>
</dbReference>
<dbReference type="PANTHER" id="PTHR11046">
    <property type="entry name" value="OLIGORIBONUCLEASE, MITOCHONDRIAL"/>
    <property type="match status" value="1"/>
</dbReference>
<dbReference type="EC" id="3.1.11.1" evidence="2 13"/>
<proteinExistence type="predicted"/>
<comment type="subunit">
    <text evidence="12">Monomer. Interacts with ssb (via C-terminus); this interaction stimulates the exonuclease activity by recruiting the enzyme to its substrate.</text>
</comment>
<dbReference type="Pfam" id="PF08411">
    <property type="entry name" value="ExoI_SH3"/>
    <property type="match status" value="1"/>
</dbReference>
<evidence type="ECO:0000313" key="19">
    <source>
        <dbReference type="Proteomes" id="UP000294980"/>
    </source>
</evidence>
<evidence type="ECO:0000256" key="15">
    <source>
        <dbReference type="PIRSR" id="PIRSR000977-2"/>
    </source>
</evidence>
<evidence type="ECO:0000259" key="17">
    <source>
        <dbReference type="PROSITE" id="PS51785"/>
    </source>
</evidence>
<evidence type="ECO:0000256" key="14">
    <source>
        <dbReference type="PIRSR" id="PIRSR000977-1"/>
    </source>
</evidence>
<dbReference type="FunFam" id="3.30.420.10:FF:000033">
    <property type="entry name" value="Exodeoxyribonuclease I"/>
    <property type="match status" value="1"/>
</dbReference>
<evidence type="ECO:0000256" key="9">
    <source>
        <dbReference type="ARBA" id="ARBA00022842"/>
    </source>
</evidence>
<keyword evidence="7 13" id="KW-0378">Hydrolase</keyword>
<feature type="binding site" evidence="15">
    <location>
        <position position="12"/>
    </location>
    <ligand>
        <name>Mg(2+)</name>
        <dbReference type="ChEBI" id="CHEBI:18420"/>
        <label>2</label>
    </ligand>
</feature>
<dbReference type="InterPro" id="IPR013620">
    <property type="entry name" value="Exonuc_1_SH3"/>
</dbReference>
<dbReference type="InterPro" id="IPR012337">
    <property type="entry name" value="RNaseH-like_sf"/>
</dbReference>
<keyword evidence="9 15" id="KW-0460">Magnesium</keyword>
<dbReference type="InterPro" id="IPR038649">
    <property type="entry name" value="EXOI_SH3_sf"/>
</dbReference>
<evidence type="ECO:0000256" key="4">
    <source>
        <dbReference type="ARBA" id="ARBA00022722"/>
    </source>
</evidence>
<dbReference type="Gene3D" id="3.30.420.10">
    <property type="entry name" value="Ribonuclease H-like superfamily/Ribonuclease H"/>
    <property type="match status" value="1"/>
</dbReference>
<dbReference type="PIRSF" id="PIRSF000977">
    <property type="entry name" value="Exodeoxyribonuclease_I"/>
    <property type="match status" value="1"/>
</dbReference>
<dbReference type="NCBIfam" id="NF008746">
    <property type="entry name" value="PRK11779.1"/>
    <property type="match status" value="1"/>
</dbReference>
<dbReference type="RefSeq" id="WP_117318898.1">
    <property type="nucleotide sequence ID" value="NZ_QQSW01000016.1"/>
</dbReference>
<gene>
    <name evidence="18" type="ORF">EV688_11130</name>
</gene>
<name>A0A4R2KME6_9GAMM</name>
<keyword evidence="4 13" id="KW-0540">Nuclease</keyword>
<dbReference type="SUPFAM" id="SSF53098">
    <property type="entry name" value="Ribonuclease H-like"/>
    <property type="match status" value="1"/>
</dbReference>
<dbReference type="AlphaFoldDB" id="A0A4R2KME6"/>
<keyword evidence="19" id="KW-1185">Reference proteome</keyword>
<comment type="caution">
    <text evidence="18">The sequence shown here is derived from an EMBL/GenBank/DDBJ whole genome shotgun (WGS) entry which is preliminary data.</text>
</comment>
<evidence type="ECO:0000256" key="6">
    <source>
        <dbReference type="ARBA" id="ARBA00022763"/>
    </source>
</evidence>
<evidence type="ECO:0000256" key="10">
    <source>
        <dbReference type="ARBA" id="ARBA00023125"/>
    </source>
</evidence>
<dbReference type="InterPro" id="IPR023607">
    <property type="entry name" value="Exodeoxyribonuclease_I"/>
</dbReference>
<evidence type="ECO:0000256" key="11">
    <source>
        <dbReference type="ARBA" id="ARBA00023204"/>
    </source>
</evidence>
<dbReference type="InterPro" id="IPR036397">
    <property type="entry name" value="RNaseH_sf"/>
</dbReference>
<sequence>MSDETFYWHDYETFGTDPVRDRPVQFAGQRTDADFNLIGEPLVIYARPADDYLPQPGACLVTGITPQHALEHGLPECEFMGHIHHELAAPGTCGVGYNSLRFDDEFTRNTLYRNLFDPYAREWQNGNSRWDIIDPLRAAYALRPEGIEWPLREDGLPSFRLEELTAANGIEHAAAHDALSDVTATIAVARLLRERQPRLYDYMLRLRRKPAATAMLDVRAMKPVLHVSGKFGAARHNIGLIAPLMAHPTNRNEILCYDLDVDPGALIELDADTLREHLFSRGEDLPEGAQRPGLKSVHVNRSPVLVTARMADAQTAARLGLDGERCRRHLAMLRHWRDSDPQAFNDKLAAIHAPRDWPQDNDPDTQLYGGGFFSDSDRRAMDSLRQLPADALAGATPVFEDPRLSDMFFRYRARNYPHTLDGEERERWDEFRLYRLSGEAPGFPLGLEDYQADLQQRSESLPPGSAARPILEALQAWGDSLLA</sequence>
<dbReference type="GO" id="GO:0046872">
    <property type="term" value="F:metal ion binding"/>
    <property type="evidence" value="ECO:0007669"/>
    <property type="project" value="UniProtKB-KW"/>
</dbReference>
<dbReference type="Gene3D" id="1.20.1280.70">
    <property type="entry name" value="Exonuclease ExoI, domain 3"/>
    <property type="match status" value="1"/>
</dbReference>
<dbReference type="OrthoDB" id="9763470at2"/>
<dbReference type="GO" id="GO:0006281">
    <property type="term" value="P:DNA repair"/>
    <property type="evidence" value="ECO:0007669"/>
    <property type="project" value="UniProtKB-KW"/>
</dbReference>
<dbReference type="GO" id="GO:0003677">
    <property type="term" value="F:DNA binding"/>
    <property type="evidence" value="ECO:0007669"/>
    <property type="project" value="UniProtKB-KW"/>
</dbReference>
<dbReference type="InterPro" id="IPR058561">
    <property type="entry name" value="Exonuc_1_C"/>
</dbReference>
<dbReference type="PROSITE" id="PS51785">
    <property type="entry name" value="EXOI_C"/>
    <property type="match status" value="1"/>
</dbReference>
<dbReference type="Proteomes" id="UP000294980">
    <property type="component" value="Unassembled WGS sequence"/>
</dbReference>
<feature type="domain" description="ExoI SH3-like" evidence="16">
    <location>
        <begin position="197"/>
        <end position="356"/>
    </location>
</feature>
<dbReference type="EMBL" id="SLWX01000011">
    <property type="protein sequence ID" value="TCO74873.1"/>
    <property type="molecule type" value="Genomic_DNA"/>
</dbReference>
<protein>
    <recommendedName>
        <fullName evidence="3 13">Exodeoxyribonuclease I</fullName>
        <ecNumber evidence="2 13">3.1.11.1</ecNumber>
    </recommendedName>
</protein>
<dbReference type="CDD" id="cd06138">
    <property type="entry name" value="ExoI_N"/>
    <property type="match status" value="1"/>
</dbReference>
<dbReference type="GO" id="GO:0000175">
    <property type="term" value="F:3'-5'-RNA exonuclease activity"/>
    <property type="evidence" value="ECO:0007669"/>
    <property type="project" value="InterPro"/>
</dbReference>
<feature type="binding site" evidence="14">
    <location>
        <position position="12"/>
    </location>
    <ligand>
        <name>substrate</name>
    </ligand>
</feature>